<dbReference type="EMBL" id="JBHSFI010000008">
    <property type="protein sequence ID" value="MFC4631608.1"/>
    <property type="molecule type" value="Genomic_DNA"/>
</dbReference>
<evidence type="ECO:0008006" key="5">
    <source>
        <dbReference type="Google" id="ProtNLM"/>
    </source>
</evidence>
<comment type="caution">
    <text evidence="3">The sequence shown here is derived from an EMBL/GenBank/DDBJ whole genome shotgun (WGS) entry which is preliminary data.</text>
</comment>
<keyword evidence="2" id="KW-0732">Signal</keyword>
<feature type="transmembrane region" description="Helical" evidence="1">
    <location>
        <begin position="101"/>
        <end position="118"/>
    </location>
</feature>
<feature type="transmembrane region" description="Helical" evidence="1">
    <location>
        <begin position="194"/>
        <end position="213"/>
    </location>
</feature>
<dbReference type="Proteomes" id="UP001596011">
    <property type="component" value="Unassembled WGS sequence"/>
</dbReference>
<feature type="transmembrane region" description="Helical" evidence="1">
    <location>
        <begin position="436"/>
        <end position="455"/>
    </location>
</feature>
<feature type="transmembrane region" description="Helical" evidence="1">
    <location>
        <begin position="74"/>
        <end position="94"/>
    </location>
</feature>
<gene>
    <name evidence="3" type="ORF">ACFO6V_25420</name>
</gene>
<name>A0ABV9HPX3_9MICO</name>
<feature type="chain" id="PRO_5046871231" description="Dolichyl-phosphate-mannose-protein mannosyltransferase" evidence="2">
    <location>
        <begin position="21"/>
        <end position="465"/>
    </location>
</feature>
<proteinExistence type="predicted"/>
<sequence length="465" mass="47757">MRPLVPVAVLAAILASLVQALLSPPLHTGDETAHLDYAYQVWTGHLPVFEDGLVLAPEAGSVPPVQWAAQHPPLYYLVLAPVVGPLVEGGHVITAVYAARGLNVLAAGLLVLVAAWAARRAFPASPLLAPVTALVVGTTAWVARVGGSGYNDVFATLLTTWLLGIAAGAVRSGLTWPRAAGLIVVSALCLGTRLHTMVMVGVLVAAVLAGVLLRTAGLPGVRGATVRGEAVRAAVVALGAPAAVAATSGWFYLRNVALTGSVTGGHPDWAAENLDRVVRPVPEVLADAGVWTQLLAVFGHGRLPDAAVVLVLLIVPAALAAVAGVRAARNVRPPAAERADVLLLVTGAAAVAATLAMQLVYTAGGGSPHPRYLLPVIGILAMLVAQGLASTRRGLPWAVGFWCAVPLLDQAVWIAVSAPRYAGQWPDSSLSVPGAWVAWGLACVAVAVAVAVAVTNRDPDRTYRR</sequence>
<feature type="transmembrane region" description="Helical" evidence="1">
    <location>
        <begin position="341"/>
        <end position="360"/>
    </location>
</feature>
<keyword evidence="1" id="KW-0472">Membrane</keyword>
<keyword evidence="1" id="KW-0812">Transmembrane</keyword>
<evidence type="ECO:0000256" key="2">
    <source>
        <dbReference type="SAM" id="SignalP"/>
    </source>
</evidence>
<feature type="transmembrane region" description="Helical" evidence="1">
    <location>
        <begin position="154"/>
        <end position="174"/>
    </location>
</feature>
<organism evidence="3 4">
    <name type="scientific">Promicromonospora alba</name>
    <dbReference type="NCBI Taxonomy" id="1616110"/>
    <lineage>
        <taxon>Bacteria</taxon>
        <taxon>Bacillati</taxon>
        <taxon>Actinomycetota</taxon>
        <taxon>Actinomycetes</taxon>
        <taxon>Micrococcales</taxon>
        <taxon>Promicromonosporaceae</taxon>
        <taxon>Promicromonospora</taxon>
    </lineage>
</organism>
<reference evidence="4" key="1">
    <citation type="journal article" date="2019" name="Int. J. Syst. Evol. Microbiol.">
        <title>The Global Catalogue of Microorganisms (GCM) 10K type strain sequencing project: providing services to taxonomists for standard genome sequencing and annotation.</title>
        <authorList>
            <consortium name="The Broad Institute Genomics Platform"/>
            <consortium name="The Broad Institute Genome Sequencing Center for Infectious Disease"/>
            <person name="Wu L."/>
            <person name="Ma J."/>
        </authorList>
    </citation>
    <scope>NUCLEOTIDE SEQUENCE [LARGE SCALE GENOMIC DNA]</scope>
    <source>
        <strain evidence="4">CCUG 42722</strain>
    </source>
</reference>
<dbReference type="RefSeq" id="WP_377141123.1">
    <property type="nucleotide sequence ID" value="NZ_JBHSFI010000008.1"/>
</dbReference>
<evidence type="ECO:0000313" key="3">
    <source>
        <dbReference type="EMBL" id="MFC4631608.1"/>
    </source>
</evidence>
<keyword evidence="4" id="KW-1185">Reference proteome</keyword>
<evidence type="ECO:0000256" key="1">
    <source>
        <dbReference type="SAM" id="Phobius"/>
    </source>
</evidence>
<evidence type="ECO:0000313" key="4">
    <source>
        <dbReference type="Proteomes" id="UP001596011"/>
    </source>
</evidence>
<feature type="transmembrane region" description="Helical" evidence="1">
    <location>
        <begin position="124"/>
        <end position="142"/>
    </location>
</feature>
<keyword evidence="1" id="KW-1133">Transmembrane helix</keyword>
<accession>A0ABV9HPX3</accession>
<feature type="signal peptide" evidence="2">
    <location>
        <begin position="1"/>
        <end position="20"/>
    </location>
</feature>
<feature type="transmembrane region" description="Helical" evidence="1">
    <location>
        <begin position="372"/>
        <end position="390"/>
    </location>
</feature>
<feature type="transmembrane region" description="Helical" evidence="1">
    <location>
        <begin position="233"/>
        <end position="253"/>
    </location>
</feature>
<protein>
    <recommendedName>
        <fullName evidence="5">Dolichyl-phosphate-mannose-protein mannosyltransferase</fullName>
    </recommendedName>
</protein>
<feature type="transmembrane region" description="Helical" evidence="1">
    <location>
        <begin position="397"/>
        <end position="416"/>
    </location>
</feature>
<feature type="transmembrane region" description="Helical" evidence="1">
    <location>
        <begin position="306"/>
        <end position="329"/>
    </location>
</feature>